<dbReference type="SUPFAM" id="SSF53850">
    <property type="entry name" value="Periplasmic binding protein-like II"/>
    <property type="match status" value="1"/>
</dbReference>
<organism evidence="1 2">
    <name type="scientific">Enterovirga rhinocerotis</name>
    <dbReference type="NCBI Taxonomy" id="1339210"/>
    <lineage>
        <taxon>Bacteria</taxon>
        <taxon>Pseudomonadati</taxon>
        <taxon>Pseudomonadota</taxon>
        <taxon>Alphaproteobacteria</taxon>
        <taxon>Hyphomicrobiales</taxon>
        <taxon>Methylobacteriaceae</taxon>
        <taxon>Enterovirga</taxon>
    </lineage>
</organism>
<evidence type="ECO:0000313" key="1">
    <source>
        <dbReference type="EMBL" id="TDR95015.1"/>
    </source>
</evidence>
<reference evidence="1 2" key="1">
    <citation type="submission" date="2019-03" db="EMBL/GenBank/DDBJ databases">
        <title>Genomic Encyclopedia of Type Strains, Phase IV (KMG-IV): sequencing the most valuable type-strain genomes for metagenomic binning, comparative biology and taxonomic classification.</title>
        <authorList>
            <person name="Goeker M."/>
        </authorList>
    </citation>
    <scope>NUCLEOTIDE SEQUENCE [LARGE SCALE GENOMIC DNA]</scope>
    <source>
        <strain evidence="1 2">DSM 25903</strain>
    </source>
</reference>
<comment type="caution">
    <text evidence="1">The sequence shown here is derived from an EMBL/GenBank/DDBJ whole genome shotgun (WGS) entry which is preliminary data.</text>
</comment>
<evidence type="ECO:0000313" key="2">
    <source>
        <dbReference type="Proteomes" id="UP000295122"/>
    </source>
</evidence>
<keyword evidence="2" id="KW-1185">Reference proteome</keyword>
<dbReference type="RefSeq" id="WP_133769859.1">
    <property type="nucleotide sequence ID" value="NZ_SNZR01000011.1"/>
</dbReference>
<dbReference type="Proteomes" id="UP000295122">
    <property type="component" value="Unassembled WGS sequence"/>
</dbReference>
<dbReference type="AlphaFoldDB" id="A0A4R7CC34"/>
<dbReference type="Gene3D" id="3.40.190.10">
    <property type="entry name" value="Periplasmic binding protein-like II"/>
    <property type="match status" value="1"/>
</dbReference>
<sequence>MSVPVDASRPPPRPAPTLAELAAACLAVSRAPEARKPLRIFGEQVLARPIEDAIAESGLPAPSLAEPVFGTAEHLCGRIERGEKADLYLSEDLVRPRRLVTADLAKHVIPFARQGHCAAILGMAVVTDRPEALLFATFLLSEEGQAVLARHGFRPVASDL</sequence>
<dbReference type="Pfam" id="PF13531">
    <property type="entry name" value="SBP_bac_11"/>
    <property type="match status" value="1"/>
</dbReference>
<dbReference type="EMBL" id="SNZR01000011">
    <property type="protein sequence ID" value="TDR95015.1"/>
    <property type="molecule type" value="Genomic_DNA"/>
</dbReference>
<proteinExistence type="predicted"/>
<evidence type="ECO:0008006" key="3">
    <source>
        <dbReference type="Google" id="ProtNLM"/>
    </source>
</evidence>
<name>A0A4R7CC34_9HYPH</name>
<protein>
    <recommendedName>
        <fullName evidence="3">Extracellular solute-binding protein</fullName>
    </recommendedName>
</protein>
<gene>
    <name evidence="1" type="ORF">EV668_2307</name>
</gene>
<accession>A0A4R7CC34</accession>
<dbReference type="OrthoDB" id="516817at2"/>